<proteinExistence type="predicted"/>
<reference evidence="1" key="1">
    <citation type="submission" date="2021-01" db="EMBL/GenBank/DDBJ databases">
        <authorList>
            <person name="Corre E."/>
            <person name="Pelletier E."/>
            <person name="Niang G."/>
            <person name="Scheremetjew M."/>
            <person name="Finn R."/>
            <person name="Kale V."/>
            <person name="Holt S."/>
            <person name="Cochrane G."/>
            <person name="Meng A."/>
            <person name="Brown T."/>
            <person name="Cohen L."/>
        </authorList>
    </citation>
    <scope>NUCLEOTIDE SEQUENCE</scope>
    <source>
        <strain evidence="1">CCMP219</strain>
    </source>
</reference>
<sequence>MLTRGSGAAAATRRAPAAIACGLGGLGRDVAATAATPAAATVGVTFHAAARQPASCRSPIAIEAACNGLTFFRGPKPVMALQTRNLRNDAAAWRAPSGTCACAAARGGGPSSDRLPSGEDEVPWKFGFQMNERYLTWDDSAAIQLIKLVVAEKLNLEMVAVEARLADLALLLPDMVGKLERMRADILAQMLKDIPGLTNKLLVLREQLPGINISQLVARWPYIVLDFGAEELVGRLLVMRQQLPGVRVEALIDQEPMLLKADIPTVLENIVRVLPKSNPVDVLVERPEMVLDMNSAGMLSALDVEGFPSG</sequence>
<accession>A0A7R9V7T0</accession>
<gene>
    <name evidence="1" type="ORF">CEUR00632_LOCUS7654</name>
</gene>
<evidence type="ECO:0000313" key="1">
    <source>
        <dbReference type="EMBL" id="CAD8287615.1"/>
    </source>
</evidence>
<organism evidence="1">
    <name type="scientific">Chlamydomonas euryale</name>
    <dbReference type="NCBI Taxonomy" id="1486919"/>
    <lineage>
        <taxon>Eukaryota</taxon>
        <taxon>Viridiplantae</taxon>
        <taxon>Chlorophyta</taxon>
        <taxon>core chlorophytes</taxon>
        <taxon>Chlorophyceae</taxon>
        <taxon>CS clade</taxon>
        <taxon>Chlamydomonadales</taxon>
        <taxon>Chlamydomonadaceae</taxon>
        <taxon>Chlamydomonas</taxon>
    </lineage>
</organism>
<protein>
    <submittedName>
        <fullName evidence="1">Uncharacterized protein</fullName>
    </submittedName>
</protein>
<dbReference type="AlphaFoldDB" id="A0A7R9V7T0"/>
<dbReference type="EMBL" id="HBEC01016413">
    <property type="protein sequence ID" value="CAD8287615.1"/>
    <property type="molecule type" value="Transcribed_RNA"/>
</dbReference>
<name>A0A7R9V7T0_9CHLO</name>